<proteinExistence type="predicted"/>
<dbReference type="OrthoDB" id="1107094at2759"/>
<keyword evidence="3" id="KW-1185">Reference proteome</keyword>
<comment type="caution">
    <text evidence="2">The sequence shown here is derived from an EMBL/GenBank/DDBJ whole genome shotgun (WGS) entry which is preliminary data.</text>
</comment>
<reference evidence="2" key="1">
    <citation type="submission" date="2017-07" db="EMBL/GenBank/DDBJ databases">
        <title>Taro Niue Genome Assembly and Annotation.</title>
        <authorList>
            <person name="Atibalentja N."/>
            <person name="Keating K."/>
            <person name="Fields C.J."/>
        </authorList>
    </citation>
    <scope>NUCLEOTIDE SEQUENCE</scope>
    <source>
        <strain evidence="2">Niue_2</strain>
        <tissue evidence="2">Leaf</tissue>
    </source>
</reference>
<dbReference type="InterPro" id="IPR036691">
    <property type="entry name" value="Endo/exonu/phosph_ase_sf"/>
</dbReference>
<feature type="region of interest" description="Disordered" evidence="1">
    <location>
        <begin position="352"/>
        <end position="372"/>
    </location>
</feature>
<evidence type="ECO:0000313" key="3">
    <source>
        <dbReference type="Proteomes" id="UP000652761"/>
    </source>
</evidence>
<dbReference type="SUPFAM" id="SSF56219">
    <property type="entry name" value="DNase I-like"/>
    <property type="match status" value="1"/>
</dbReference>
<dbReference type="EMBL" id="NMUH01001167">
    <property type="protein sequence ID" value="MQL89675.1"/>
    <property type="molecule type" value="Genomic_DNA"/>
</dbReference>
<name>A0A843V1B6_COLES</name>
<organism evidence="2 3">
    <name type="scientific">Colocasia esculenta</name>
    <name type="common">Wild taro</name>
    <name type="synonym">Arum esculentum</name>
    <dbReference type="NCBI Taxonomy" id="4460"/>
    <lineage>
        <taxon>Eukaryota</taxon>
        <taxon>Viridiplantae</taxon>
        <taxon>Streptophyta</taxon>
        <taxon>Embryophyta</taxon>
        <taxon>Tracheophyta</taxon>
        <taxon>Spermatophyta</taxon>
        <taxon>Magnoliopsida</taxon>
        <taxon>Liliopsida</taxon>
        <taxon>Araceae</taxon>
        <taxon>Aroideae</taxon>
        <taxon>Colocasieae</taxon>
        <taxon>Colocasia</taxon>
    </lineage>
</organism>
<dbReference type="AlphaFoldDB" id="A0A843V1B6"/>
<dbReference type="Gene3D" id="3.60.10.10">
    <property type="entry name" value="Endonuclease/exonuclease/phosphatase"/>
    <property type="match status" value="1"/>
</dbReference>
<sequence>MDDCRQAVPAGELPLVIVHREDSKTGGGADAGALMVLGYGQGILEEGENRGRCSLGYDDMREILREKEVFVLGHAKDVEEVSQDRFISRWTVSLHFRSIRDGFSWDFIVVYGSQGREEKRQLWEELLQIHISSGSPWCIRGDFNAVVSNGERSGGYATWWGDGRLLSLHSRGSSRRFSLCALAVDPLTFVGQVFDLHLPGGAWAPTFRRHFLLEEEDQFQDLMRHILPYRPQDREVGWSWRWGKRGAFSVKLAYDVCSDGGVRFAFQWEVWGPASPLKVKGRERMQERRLGGNPRATPLLFSSSLGRRQARAAASKEAATASGCGNGEQGFLLWQRWEEQQLRRWGVKTAAAAAGSSNGDDGQSISSGGKQRHLWRWGVKATAAVAASVNDGGKHKHQKDGPKELSHESGEKAAKPHTEVDGKDKPDAKRIKTITNFFPVVDNENLGKDKSSLTGDSRKHLCHGNSKGIVPKLSEDLVPEQIARGTRTHASRRKRKFTNVAQKYHGRENKYTVMSRWLDWYVEEEEEGYEDIEPLINKRTERRKKQRTLVHLKRKVIEDERIPDAASTEVTHPEVTETIDPVAAPSQDQLDDRGASRLGVSGFCRNMDTLRDLSGDDGAANLTQSEEVNILEISDG</sequence>
<dbReference type="Proteomes" id="UP000652761">
    <property type="component" value="Unassembled WGS sequence"/>
</dbReference>
<evidence type="ECO:0008006" key="4">
    <source>
        <dbReference type="Google" id="ProtNLM"/>
    </source>
</evidence>
<protein>
    <recommendedName>
        <fullName evidence="4">Endonuclease/exonuclease/phosphatase domain-containing protein</fullName>
    </recommendedName>
</protein>
<feature type="region of interest" description="Disordered" evidence="1">
    <location>
        <begin position="389"/>
        <end position="426"/>
    </location>
</feature>
<accession>A0A843V1B6</accession>
<gene>
    <name evidence="2" type="ORF">Taro_022235</name>
</gene>
<feature type="compositionally biased region" description="Polar residues" evidence="1">
    <location>
        <begin position="355"/>
        <end position="369"/>
    </location>
</feature>
<evidence type="ECO:0000256" key="1">
    <source>
        <dbReference type="SAM" id="MobiDB-lite"/>
    </source>
</evidence>
<evidence type="ECO:0000313" key="2">
    <source>
        <dbReference type="EMBL" id="MQL89675.1"/>
    </source>
</evidence>
<feature type="compositionally biased region" description="Basic and acidic residues" evidence="1">
    <location>
        <begin position="399"/>
        <end position="426"/>
    </location>
</feature>